<feature type="region of interest" description="Disordered" evidence="5">
    <location>
        <begin position="149"/>
        <end position="217"/>
    </location>
</feature>
<evidence type="ECO:0000256" key="5">
    <source>
        <dbReference type="SAM" id="MobiDB-lite"/>
    </source>
</evidence>
<dbReference type="AlphaFoldDB" id="A0A267ET75"/>
<dbReference type="PANTHER" id="PTHR45984">
    <property type="entry name" value="RNA (RNA) POLYMERASE II ASSOCIATED PROTEIN HOMOLOG"/>
    <property type="match status" value="1"/>
</dbReference>
<dbReference type="Gene3D" id="1.25.40.10">
    <property type="entry name" value="Tetratricopeptide repeat domain"/>
    <property type="match status" value="1"/>
</dbReference>
<name>A0A267ET75_9PLAT</name>
<sequence length="297" mass="32602">MPNLPNRLRVDGLSSEERARLAEQEKAKGNEAFRSGDYEEAALYYSRSVSASPLPAAYNNRAFAYLKLQKYTACVKDCGRVLKAEPDNVKALLRRATAYQKIHRIVDARADLERLLRLDPGSAAGSALLSELDAELAKRGKTSASAKRMVIEEVGSSEEDDEDDNNAGLEANGPVSNALNGRHQAAAGGSCSTVQSSNSQVETEQASPPVMKDPLSTCIPPATVALLSNLSSKRKPQKQPTRLIKKNPRRSPVKNPATRKRQLPRMKRRRPSLRQTNLTRLKRPATSYSKRATMPVP</sequence>
<dbReference type="GO" id="GO:0005739">
    <property type="term" value="C:mitochondrion"/>
    <property type="evidence" value="ECO:0007669"/>
    <property type="project" value="TreeGrafter"/>
</dbReference>
<evidence type="ECO:0000256" key="2">
    <source>
        <dbReference type="ARBA" id="ARBA00022490"/>
    </source>
</evidence>
<comment type="subcellular location">
    <subcellularLocation>
        <location evidence="1">Cytoplasm</location>
    </subcellularLocation>
</comment>
<keyword evidence="4" id="KW-0802">TPR repeat</keyword>
<feature type="region of interest" description="Disordered" evidence="5">
    <location>
        <begin position="230"/>
        <end position="297"/>
    </location>
</feature>
<evidence type="ECO:0000313" key="7">
    <source>
        <dbReference type="Proteomes" id="UP000215902"/>
    </source>
</evidence>
<dbReference type="GO" id="GO:0005829">
    <property type="term" value="C:cytosol"/>
    <property type="evidence" value="ECO:0007669"/>
    <property type="project" value="TreeGrafter"/>
</dbReference>
<feature type="compositionally biased region" description="Basic residues" evidence="5">
    <location>
        <begin position="232"/>
        <end position="272"/>
    </location>
</feature>
<keyword evidence="2" id="KW-0963">Cytoplasm</keyword>
<protein>
    <recommendedName>
        <fullName evidence="8">TPR_REGION domain-containing protein</fullName>
    </recommendedName>
</protein>
<dbReference type="InterPro" id="IPR019734">
    <property type="entry name" value="TPR_rpt"/>
</dbReference>
<evidence type="ECO:0008006" key="8">
    <source>
        <dbReference type="Google" id="ProtNLM"/>
    </source>
</evidence>
<dbReference type="STRING" id="282301.A0A267ET75"/>
<dbReference type="Pfam" id="PF13181">
    <property type="entry name" value="TPR_8"/>
    <property type="match status" value="1"/>
</dbReference>
<dbReference type="SUPFAM" id="SSF48452">
    <property type="entry name" value="TPR-like"/>
    <property type="match status" value="1"/>
</dbReference>
<evidence type="ECO:0000256" key="1">
    <source>
        <dbReference type="ARBA" id="ARBA00004496"/>
    </source>
</evidence>
<feature type="compositionally biased region" description="Acidic residues" evidence="5">
    <location>
        <begin position="155"/>
        <end position="165"/>
    </location>
</feature>
<evidence type="ECO:0000256" key="4">
    <source>
        <dbReference type="ARBA" id="ARBA00022803"/>
    </source>
</evidence>
<accession>A0A267ET75</accession>
<evidence type="ECO:0000313" key="6">
    <source>
        <dbReference type="EMBL" id="PAA64711.1"/>
    </source>
</evidence>
<keyword evidence="3" id="KW-0677">Repeat</keyword>
<dbReference type="InterPro" id="IPR051982">
    <property type="entry name" value="CiliaryAsmbly_MitoImport"/>
</dbReference>
<organism evidence="6 7">
    <name type="scientific">Macrostomum lignano</name>
    <dbReference type="NCBI Taxonomy" id="282301"/>
    <lineage>
        <taxon>Eukaryota</taxon>
        <taxon>Metazoa</taxon>
        <taxon>Spiralia</taxon>
        <taxon>Lophotrochozoa</taxon>
        <taxon>Platyhelminthes</taxon>
        <taxon>Rhabditophora</taxon>
        <taxon>Macrostomorpha</taxon>
        <taxon>Macrostomida</taxon>
        <taxon>Macrostomidae</taxon>
        <taxon>Macrostomum</taxon>
    </lineage>
</organism>
<dbReference type="GO" id="GO:0006626">
    <property type="term" value="P:protein targeting to mitochondrion"/>
    <property type="evidence" value="ECO:0007669"/>
    <property type="project" value="TreeGrafter"/>
</dbReference>
<comment type="caution">
    <text evidence="6">The sequence shown here is derived from an EMBL/GenBank/DDBJ whole genome shotgun (WGS) entry which is preliminary data.</text>
</comment>
<keyword evidence="7" id="KW-1185">Reference proteome</keyword>
<dbReference type="SMART" id="SM00028">
    <property type="entry name" value="TPR"/>
    <property type="match status" value="3"/>
</dbReference>
<evidence type="ECO:0000256" key="3">
    <source>
        <dbReference type="ARBA" id="ARBA00022737"/>
    </source>
</evidence>
<dbReference type="InterPro" id="IPR011990">
    <property type="entry name" value="TPR-like_helical_dom_sf"/>
</dbReference>
<dbReference type="Proteomes" id="UP000215902">
    <property type="component" value="Unassembled WGS sequence"/>
</dbReference>
<proteinExistence type="predicted"/>
<dbReference type="OrthoDB" id="2942533at2759"/>
<dbReference type="GO" id="GO:0031072">
    <property type="term" value="F:heat shock protein binding"/>
    <property type="evidence" value="ECO:0007669"/>
    <property type="project" value="TreeGrafter"/>
</dbReference>
<gene>
    <name evidence="6" type="ORF">BOX15_Mlig011180g3</name>
</gene>
<dbReference type="EMBL" id="NIVC01001725">
    <property type="protein sequence ID" value="PAA64711.1"/>
    <property type="molecule type" value="Genomic_DNA"/>
</dbReference>
<feature type="compositionally biased region" description="Polar residues" evidence="5">
    <location>
        <begin position="190"/>
        <end position="206"/>
    </location>
</feature>
<reference evidence="6 7" key="1">
    <citation type="submission" date="2017-06" db="EMBL/GenBank/DDBJ databases">
        <title>A platform for efficient transgenesis in Macrostomum lignano, a flatworm model organism for stem cell research.</title>
        <authorList>
            <person name="Berezikov E."/>
        </authorList>
    </citation>
    <scope>NUCLEOTIDE SEQUENCE [LARGE SCALE GENOMIC DNA]</scope>
    <source>
        <strain evidence="6">DV1</strain>
        <tissue evidence="6">Whole organism</tissue>
    </source>
</reference>
<dbReference type="PANTHER" id="PTHR45984:SF1">
    <property type="entry name" value="SPAG1 AXONEMAL DYNEIN ASSEMBLY FACTOR"/>
    <property type="match status" value="1"/>
</dbReference>